<name>A0A8S5NW77_9CAUD</name>
<reference evidence="1" key="1">
    <citation type="journal article" date="2021" name="Proc. Natl. Acad. Sci. U.S.A.">
        <title>A Catalog of Tens of Thousands of Viruses from Human Metagenomes Reveals Hidden Associations with Chronic Diseases.</title>
        <authorList>
            <person name="Tisza M.J."/>
            <person name="Buck C.B."/>
        </authorList>
    </citation>
    <scope>NUCLEOTIDE SEQUENCE</scope>
    <source>
        <strain evidence="1">CtQLz13</strain>
    </source>
</reference>
<organism evidence="1">
    <name type="scientific">Siphoviridae sp. ctQLz13</name>
    <dbReference type="NCBI Taxonomy" id="2825492"/>
    <lineage>
        <taxon>Viruses</taxon>
        <taxon>Duplodnaviria</taxon>
        <taxon>Heunggongvirae</taxon>
        <taxon>Uroviricota</taxon>
        <taxon>Caudoviricetes</taxon>
    </lineage>
</organism>
<sequence length="42" mass="5097">MILGMSEKLFWEADYSFIISVAENKNAFDSWCNYEREKMSRR</sequence>
<protein>
    <submittedName>
        <fullName evidence="1">Uncharacterized protein</fullName>
    </submittedName>
</protein>
<dbReference type="EMBL" id="BK015262">
    <property type="protein sequence ID" value="DAD98466.1"/>
    <property type="molecule type" value="Genomic_DNA"/>
</dbReference>
<proteinExistence type="predicted"/>
<evidence type="ECO:0000313" key="1">
    <source>
        <dbReference type="EMBL" id="DAD98466.1"/>
    </source>
</evidence>
<accession>A0A8S5NW77</accession>